<evidence type="ECO:0000256" key="3">
    <source>
        <dbReference type="ARBA" id="ARBA00022448"/>
    </source>
</evidence>
<accession>A0A0N4ZA57</accession>
<evidence type="ECO:0000256" key="8">
    <source>
        <dbReference type="ARBA" id="ARBA00023065"/>
    </source>
</evidence>
<comment type="subcellular location">
    <subcellularLocation>
        <location evidence="1">Cell membrane</location>
        <topology evidence="1">Multi-pass membrane protein</topology>
    </subcellularLocation>
</comment>
<feature type="transmembrane region" description="Helical" evidence="11">
    <location>
        <begin position="117"/>
        <end position="139"/>
    </location>
</feature>
<keyword evidence="5 11" id="KW-0812">Transmembrane</keyword>
<dbReference type="Pfam" id="PF03189">
    <property type="entry name" value="Otopetrin"/>
    <property type="match status" value="1"/>
</dbReference>
<feature type="transmembrane region" description="Helical" evidence="11">
    <location>
        <begin position="511"/>
        <end position="534"/>
    </location>
</feature>
<keyword evidence="3" id="KW-0813">Transport</keyword>
<evidence type="ECO:0000256" key="5">
    <source>
        <dbReference type="ARBA" id="ARBA00022692"/>
    </source>
</evidence>
<keyword evidence="8" id="KW-0406">Ion transport</keyword>
<dbReference type="GO" id="GO:0015252">
    <property type="term" value="F:proton channel activity"/>
    <property type="evidence" value="ECO:0007669"/>
    <property type="project" value="InterPro"/>
</dbReference>
<keyword evidence="9 11" id="KW-0472">Membrane</keyword>
<reference evidence="13" key="1">
    <citation type="submission" date="2017-02" db="UniProtKB">
        <authorList>
            <consortium name="WormBaseParasite"/>
        </authorList>
    </citation>
    <scope>IDENTIFICATION</scope>
</reference>
<keyword evidence="6" id="KW-0375">Hydrogen ion transport</keyword>
<evidence type="ECO:0000256" key="11">
    <source>
        <dbReference type="SAM" id="Phobius"/>
    </source>
</evidence>
<evidence type="ECO:0000256" key="10">
    <source>
        <dbReference type="ARBA" id="ARBA00023303"/>
    </source>
</evidence>
<feature type="transmembrane region" description="Helical" evidence="11">
    <location>
        <begin position="681"/>
        <end position="698"/>
    </location>
</feature>
<feature type="transmembrane region" description="Helical" evidence="11">
    <location>
        <begin position="640"/>
        <end position="661"/>
    </location>
</feature>
<proteinExistence type="inferred from homology"/>
<evidence type="ECO:0000256" key="4">
    <source>
        <dbReference type="ARBA" id="ARBA00022475"/>
    </source>
</evidence>
<comment type="similarity">
    <text evidence="2">Belongs to the otopetrin family.</text>
</comment>
<dbReference type="GO" id="GO:0005886">
    <property type="term" value="C:plasma membrane"/>
    <property type="evidence" value="ECO:0007669"/>
    <property type="project" value="UniProtKB-SubCell"/>
</dbReference>
<evidence type="ECO:0000256" key="6">
    <source>
        <dbReference type="ARBA" id="ARBA00022781"/>
    </source>
</evidence>
<feature type="transmembrane region" description="Helical" evidence="11">
    <location>
        <begin position="546"/>
        <end position="566"/>
    </location>
</feature>
<name>A0A0N4ZA57_PARTI</name>
<organism evidence="12 13">
    <name type="scientific">Parastrongyloides trichosuri</name>
    <name type="common">Possum-specific nematode worm</name>
    <dbReference type="NCBI Taxonomy" id="131310"/>
    <lineage>
        <taxon>Eukaryota</taxon>
        <taxon>Metazoa</taxon>
        <taxon>Ecdysozoa</taxon>
        <taxon>Nematoda</taxon>
        <taxon>Chromadorea</taxon>
        <taxon>Rhabditida</taxon>
        <taxon>Tylenchina</taxon>
        <taxon>Panagrolaimomorpha</taxon>
        <taxon>Strongyloidoidea</taxon>
        <taxon>Strongyloididae</taxon>
        <taxon>Parastrongyloides</taxon>
    </lineage>
</organism>
<evidence type="ECO:0000313" key="13">
    <source>
        <dbReference type="WBParaSite" id="PTRK_0000426400.1"/>
    </source>
</evidence>
<feature type="transmembrane region" description="Helical" evidence="11">
    <location>
        <begin position="587"/>
        <end position="612"/>
    </location>
</feature>
<dbReference type="Proteomes" id="UP000038045">
    <property type="component" value="Unplaced"/>
</dbReference>
<protein>
    <submittedName>
        <fullName evidence="13">G_PROTEIN_RECEP_F3_4 domain-containing protein</fullName>
    </submittedName>
</protein>
<evidence type="ECO:0000256" key="7">
    <source>
        <dbReference type="ARBA" id="ARBA00022989"/>
    </source>
</evidence>
<dbReference type="AlphaFoldDB" id="A0A0N4ZA57"/>
<sequence length="845" mass="95307">MEDIYEKNKDITCDSTVSSPTTLTETLEISPKWTIKCNDQYNSIVSLTSPQTVSSSAHLFNDHDDNDSTKDSFSNYIIKNNSGDFKVTHHSLSLHSRSLKKVKNSLPKDNKEYSKAAYSHFVSCLTVLYAMLAIVYSIVQETVQQSDNTTWQAEMKNLLAPSSHHGEGAGSLYLRLGIIFFGSAGIILFFLEIMLCFTCENCLPHSLINLILAGLFTFLQMHFIFCNSKVVVSKQKNIAKLGTMHLLAVNIWTWFRMVLAKKNKGKVKKISVENGTAINITGTTTQSSVINLIERYAPSSFDLLAGSSVQTFDDVINNSSTINNGTNDTNILSSINMIEENMVEFLTTTINTMINNSTKINEQHEMISIPSSISSSIKFRSYPNNNVLGKITAYEYFGDFTTFVITCIVEYSVIGAAIMFVIWKSLSEENDLESEMDSFYSFNNDLEGYDDKHRSTTDNKYICKTNSIPKSNSKERSSVTIASQASFHKTIITAKRKNRVSIDCSASSSGLFCGLLFLICCFVSVLMYCVFYQQNKNDSAIHVFRISDLIMFTIMLFSVVVGLTQMKQLSYDIRKIKRTNSEFLDDILLGVGLVGEQIYSCIGIIVWIGVWYKKEEGNTNDTSLLLPVQSLSSNFNINTLAIFVFITRIIESTLQALFILVISRMKALSESAKLKKPGKQFVTFLLIANVSLFFFHTLEGMKCIFGYTESSTSSDTNKSNLNVENYLSLVYAVSPLVIFFRFHSSVCLAEIWKHCYSEKDHHHQENMHLYNSNDDNLNNGYLSFENEQILSILPTNSKNESNLQIQNSFSKNDPNKTYSEIFNDQSNFNSSVNKIQDIETYIINQ</sequence>
<dbReference type="InterPro" id="IPR004878">
    <property type="entry name" value="Otopetrin"/>
</dbReference>
<dbReference type="PANTHER" id="PTHR21522:SF43">
    <property type="entry name" value="OTOPETRIN-2"/>
    <property type="match status" value="1"/>
</dbReference>
<dbReference type="WBParaSite" id="PTRK_0000426400.1">
    <property type="protein sequence ID" value="PTRK_0000426400.1"/>
    <property type="gene ID" value="PTRK_0000426400"/>
</dbReference>
<feature type="transmembrane region" description="Helical" evidence="11">
    <location>
        <begin position="237"/>
        <end position="259"/>
    </location>
</feature>
<keyword evidence="12" id="KW-1185">Reference proteome</keyword>
<feature type="transmembrane region" description="Helical" evidence="11">
    <location>
        <begin position="172"/>
        <end position="195"/>
    </location>
</feature>
<evidence type="ECO:0000256" key="9">
    <source>
        <dbReference type="ARBA" id="ARBA00023136"/>
    </source>
</evidence>
<evidence type="ECO:0000313" key="12">
    <source>
        <dbReference type="Proteomes" id="UP000038045"/>
    </source>
</evidence>
<evidence type="ECO:0000256" key="2">
    <source>
        <dbReference type="ARBA" id="ARBA00006513"/>
    </source>
</evidence>
<keyword evidence="7 11" id="KW-1133">Transmembrane helix</keyword>
<feature type="transmembrane region" description="Helical" evidence="11">
    <location>
        <begin position="207"/>
        <end position="225"/>
    </location>
</feature>
<keyword evidence="4" id="KW-1003">Cell membrane</keyword>
<dbReference type="PANTHER" id="PTHR21522">
    <property type="entry name" value="PROTON CHANNEL OTOP"/>
    <property type="match status" value="1"/>
</dbReference>
<evidence type="ECO:0000256" key="1">
    <source>
        <dbReference type="ARBA" id="ARBA00004651"/>
    </source>
</evidence>
<keyword evidence="10" id="KW-0407">Ion channel</keyword>